<evidence type="ECO:0000313" key="11">
    <source>
        <dbReference type="EMBL" id="HGT99122.1"/>
    </source>
</evidence>
<feature type="transmembrane region" description="Helical" evidence="8">
    <location>
        <begin position="67"/>
        <end position="92"/>
    </location>
</feature>
<dbReference type="Gene3D" id="1.10.3720.10">
    <property type="entry name" value="MetI-like"/>
    <property type="match status" value="1"/>
</dbReference>
<dbReference type="EMBL" id="DTAU01000018">
    <property type="protein sequence ID" value="HFQ78249.1"/>
    <property type="molecule type" value="Genomic_DNA"/>
</dbReference>
<evidence type="ECO:0000256" key="6">
    <source>
        <dbReference type="ARBA" id="ARBA00022989"/>
    </source>
</evidence>
<comment type="subcellular location">
    <subcellularLocation>
        <location evidence="1 8">Cell membrane</location>
        <topology evidence="1 8">Multi-pass membrane protein</topology>
    </subcellularLocation>
</comment>
<keyword evidence="7 8" id="KW-0472">Membrane</keyword>
<evidence type="ECO:0000256" key="5">
    <source>
        <dbReference type="ARBA" id="ARBA00022970"/>
    </source>
</evidence>
<keyword evidence="5" id="KW-0029">Amino-acid transport</keyword>
<dbReference type="Pfam" id="PF00528">
    <property type="entry name" value="BPD_transp_1"/>
    <property type="match status" value="1"/>
</dbReference>
<comment type="caution">
    <text evidence="11">The sequence shown here is derived from an EMBL/GenBank/DDBJ whole genome shotgun (WGS) entry which is preliminary data.</text>
</comment>
<feature type="transmembrane region" description="Helical" evidence="8">
    <location>
        <begin position="179"/>
        <end position="200"/>
    </location>
</feature>
<keyword evidence="3" id="KW-1003">Cell membrane</keyword>
<dbReference type="SUPFAM" id="SSF161098">
    <property type="entry name" value="MetI-like"/>
    <property type="match status" value="1"/>
</dbReference>
<dbReference type="GO" id="GO:0022857">
    <property type="term" value="F:transmembrane transporter activity"/>
    <property type="evidence" value="ECO:0007669"/>
    <property type="project" value="InterPro"/>
</dbReference>
<dbReference type="CDD" id="cd06261">
    <property type="entry name" value="TM_PBP2"/>
    <property type="match status" value="1"/>
</dbReference>
<dbReference type="AlphaFoldDB" id="A0A7J3MZV8"/>
<evidence type="ECO:0000256" key="7">
    <source>
        <dbReference type="ARBA" id="ARBA00023136"/>
    </source>
</evidence>
<feature type="transmembrane region" description="Helical" evidence="8">
    <location>
        <begin position="156"/>
        <end position="173"/>
    </location>
</feature>
<feature type="transmembrane region" description="Helical" evidence="8">
    <location>
        <begin position="22"/>
        <end position="46"/>
    </location>
</feature>
<keyword evidence="2 8" id="KW-0813">Transport</keyword>
<organism evidence="11">
    <name type="scientific">Ignisphaera aggregans</name>
    <dbReference type="NCBI Taxonomy" id="334771"/>
    <lineage>
        <taxon>Archaea</taxon>
        <taxon>Thermoproteota</taxon>
        <taxon>Thermoprotei</taxon>
        <taxon>Desulfurococcales</taxon>
        <taxon>Desulfurococcaceae</taxon>
        <taxon>Ignisphaera</taxon>
    </lineage>
</organism>
<evidence type="ECO:0000256" key="2">
    <source>
        <dbReference type="ARBA" id="ARBA00022448"/>
    </source>
</evidence>
<sequence>MSFEEFFQTLLLILLRGFLNTFVLSVGGFSLGLFLGTLIAFVQVFIGGVYSKVIDYVNKTIRSIPPILMLFIVFYGLKLNNIASAIIGLGIISFSYQSQIFRGIIEAIAARQLEAALSIGLDRWKSFRYIILPQVIVLSIPALLNEFTILLKDSSIAYAIGVVEMFTVSINIANARMEYVIPLASVAILYLIICYTISFVSNLIHKRIGSLGYGAPL</sequence>
<name>A0A7J3MZV8_9CREN</name>
<evidence type="ECO:0000256" key="1">
    <source>
        <dbReference type="ARBA" id="ARBA00004651"/>
    </source>
</evidence>
<evidence type="ECO:0000256" key="4">
    <source>
        <dbReference type="ARBA" id="ARBA00022692"/>
    </source>
</evidence>
<dbReference type="InterPro" id="IPR043429">
    <property type="entry name" value="ArtM/GltK/GlnP/TcyL/YhdX-like"/>
</dbReference>
<evidence type="ECO:0000313" key="10">
    <source>
        <dbReference type="EMBL" id="HFQ78249.1"/>
    </source>
</evidence>
<dbReference type="EMBL" id="DTDH01000184">
    <property type="protein sequence ID" value="HGT99122.1"/>
    <property type="molecule type" value="Genomic_DNA"/>
</dbReference>
<protein>
    <submittedName>
        <fullName evidence="11">Amino acid ABC transporter permease</fullName>
    </submittedName>
</protein>
<dbReference type="InterPro" id="IPR000515">
    <property type="entry name" value="MetI-like"/>
</dbReference>
<evidence type="ECO:0000256" key="8">
    <source>
        <dbReference type="RuleBase" id="RU363032"/>
    </source>
</evidence>
<dbReference type="InterPro" id="IPR035906">
    <property type="entry name" value="MetI-like_sf"/>
</dbReference>
<accession>A0A7J3MZV8</accession>
<comment type="similarity">
    <text evidence="8">Belongs to the binding-protein-dependent transport system permease family.</text>
</comment>
<dbReference type="InterPro" id="IPR010065">
    <property type="entry name" value="AA_ABC_transptr_permease_3TM"/>
</dbReference>
<feature type="transmembrane region" description="Helical" evidence="8">
    <location>
        <begin position="126"/>
        <end position="144"/>
    </location>
</feature>
<reference evidence="11" key="1">
    <citation type="journal article" date="2020" name="mSystems">
        <title>Genome- and Community-Level Interaction Insights into Carbon Utilization and Element Cycling Functions of Hydrothermarchaeota in Hydrothermal Sediment.</title>
        <authorList>
            <person name="Zhou Z."/>
            <person name="Liu Y."/>
            <person name="Xu W."/>
            <person name="Pan J."/>
            <person name="Luo Z.H."/>
            <person name="Li M."/>
        </authorList>
    </citation>
    <scope>NUCLEOTIDE SEQUENCE [LARGE SCALE GENOMIC DNA]</scope>
    <source>
        <strain evidence="10">SpSt-629</strain>
        <strain evidence="11">SpSt-688</strain>
    </source>
</reference>
<keyword evidence="4 8" id="KW-0812">Transmembrane</keyword>
<keyword evidence="6 8" id="KW-1133">Transmembrane helix</keyword>
<gene>
    <name evidence="10" type="ORF">ENT99_00915</name>
    <name evidence="11" type="ORF">ENU64_06815</name>
</gene>
<dbReference type="NCBIfam" id="TIGR01726">
    <property type="entry name" value="HEQRo_perm_3TM"/>
    <property type="match status" value="1"/>
</dbReference>
<feature type="domain" description="ABC transmembrane type-1" evidence="9">
    <location>
        <begin position="18"/>
        <end position="201"/>
    </location>
</feature>
<proteinExistence type="inferred from homology"/>
<dbReference type="PROSITE" id="PS50928">
    <property type="entry name" value="ABC_TM1"/>
    <property type="match status" value="1"/>
</dbReference>
<dbReference type="PANTHER" id="PTHR30614">
    <property type="entry name" value="MEMBRANE COMPONENT OF AMINO ACID ABC TRANSPORTER"/>
    <property type="match status" value="1"/>
</dbReference>
<dbReference type="GO" id="GO:0043190">
    <property type="term" value="C:ATP-binding cassette (ABC) transporter complex"/>
    <property type="evidence" value="ECO:0007669"/>
    <property type="project" value="InterPro"/>
</dbReference>
<dbReference type="PANTHER" id="PTHR30614:SF0">
    <property type="entry name" value="L-CYSTINE TRANSPORT SYSTEM PERMEASE PROTEIN TCYL"/>
    <property type="match status" value="1"/>
</dbReference>
<evidence type="ECO:0000259" key="9">
    <source>
        <dbReference type="PROSITE" id="PS50928"/>
    </source>
</evidence>
<dbReference type="GO" id="GO:0006865">
    <property type="term" value="P:amino acid transport"/>
    <property type="evidence" value="ECO:0007669"/>
    <property type="project" value="UniProtKB-KW"/>
</dbReference>
<evidence type="ECO:0000256" key="3">
    <source>
        <dbReference type="ARBA" id="ARBA00022475"/>
    </source>
</evidence>